<dbReference type="AlphaFoldDB" id="A0A507QTK3"/>
<keyword evidence="1" id="KW-0472">Membrane</keyword>
<protein>
    <recommendedName>
        <fullName evidence="2">SigF-like NTF2-like domain-containing protein</fullName>
    </recommendedName>
</protein>
<organism evidence="3 4">
    <name type="scientific">Monascus purpureus</name>
    <name type="common">Red mold</name>
    <name type="synonym">Monascus anka</name>
    <dbReference type="NCBI Taxonomy" id="5098"/>
    <lineage>
        <taxon>Eukaryota</taxon>
        <taxon>Fungi</taxon>
        <taxon>Dikarya</taxon>
        <taxon>Ascomycota</taxon>
        <taxon>Pezizomycotina</taxon>
        <taxon>Eurotiomycetes</taxon>
        <taxon>Eurotiomycetidae</taxon>
        <taxon>Eurotiales</taxon>
        <taxon>Aspergillaceae</taxon>
        <taxon>Monascus</taxon>
    </lineage>
</organism>
<name>A0A507QTK3_MONPU</name>
<evidence type="ECO:0000313" key="4">
    <source>
        <dbReference type="Proteomes" id="UP000319663"/>
    </source>
</evidence>
<keyword evidence="1" id="KW-1133">Transmembrane helix</keyword>
<proteinExistence type="predicted"/>
<gene>
    <name evidence="3" type="ORF">MPDQ_000604</name>
</gene>
<dbReference type="InterPro" id="IPR057514">
    <property type="entry name" value="NTF2_SigF"/>
</dbReference>
<dbReference type="Pfam" id="PF24840">
    <property type="entry name" value="NTF2_SigF"/>
    <property type="match status" value="1"/>
</dbReference>
<dbReference type="OrthoDB" id="2344312at2759"/>
<dbReference type="EMBL" id="VIFY01000110">
    <property type="protein sequence ID" value="TQB70390.1"/>
    <property type="molecule type" value="Genomic_DNA"/>
</dbReference>
<sequence>MEDPVAEIPKIINGLTKTRPSIQQATVEKYFIPSLSFRHPLCTVPSFRGSRWVYLKVLQWYKIMSPRTESEIHSIAYDEKNLKLYVNMSQLFSVWFWPFHMGSANLTVMLDLTTDPGDGRSQGQGQKRYYVHRQEDLYQTCEIINFILPHVGYPFVIMMMGLATVACVLGVFVLWPIMWAEDKQLLPERFVKGGNLTCDMRKRVRELKKKP</sequence>
<evidence type="ECO:0000313" key="3">
    <source>
        <dbReference type="EMBL" id="TQB70390.1"/>
    </source>
</evidence>
<keyword evidence="4" id="KW-1185">Reference proteome</keyword>
<dbReference type="PANTHER" id="PTHR35393:SF1">
    <property type="entry name" value="SNOAL-LIKE DOMAIN-CONTAINING PROTEIN"/>
    <property type="match status" value="1"/>
</dbReference>
<comment type="caution">
    <text evidence="3">The sequence shown here is derived from an EMBL/GenBank/DDBJ whole genome shotgun (WGS) entry which is preliminary data.</text>
</comment>
<accession>A0A507QTK3</accession>
<evidence type="ECO:0000256" key="1">
    <source>
        <dbReference type="SAM" id="Phobius"/>
    </source>
</evidence>
<dbReference type="STRING" id="5098.A0A507QTK3"/>
<dbReference type="Proteomes" id="UP000319663">
    <property type="component" value="Unassembled WGS sequence"/>
</dbReference>
<feature type="domain" description="SigF-like NTF2-like" evidence="2">
    <location>
        <begin position="1"/>
        <end position="170"/>
    </location>
</feature>
<keyword evidence="1" id="KW-0812">Transmembrane</keyword>
<feature type="transmembrane region" description="Helical" evidence="1">
    <location>
        <begin position="151"/>
        <end position="175"/>
    </location>
</feature>
<dbReference type="PANTHER" id="PTHR35393">
    <property type="entry name" value="CHROMOSOME 1, WHOLE GENOME SHOTGUN SEQUENCE"/>
    <property type="match status" value="1"/>
</dbReference>
<reference evidence="3 4" key="1">
    <citation type="submission" date="2019-06" db="EMBL/GenBank/DDBJ databases">
        <title>Wine fermentation using esterase from Monascus purpureus.</title>
        <authorList>
            <person name="Geng C."/>
            <person name="Zhang Y."/>
        </authorList>
    </citation>
    <scope>NUCLEOTIDE SEQUENCE [LARGE SCALE GENOMIC DNA]</scope>
    <source>
        <strain evidence="3">HQ1</strain>
    </source>
</reference>
<evidence type="ECO:0000259" key="2">
    <source>
        <dbReference type="Pfam" id="PF24840"/>
    </source>
</evidence>